<proteinExistence type="predicted"/>
<dbReference type="InterPro" id="IPR050491">
    <property type="entry name" value="AmpC-like"/>
</dbReference>
<evidence type="ECO:0000313" key="3">
    <source>
        <dbReference type="Proteomes" id="UP001059934"/>
    </source>
</evidence>
<dbReference type="Proteomes" id="UP001059934">
    <property type="component" value="Chromosome"/>
</dbReference>
<dbReference type="Gene3D" id="3.40.710.10">
    <property type="entry name" value="DD-peptidase/beta-lactamase superfamily"/>
    <property type="match status" value="1"/>
</dbReference>
<dbReference type="PANTHER" id="PTHR46825:SF9">
    <property type="entry name" value="BETA-LACTAMASE-RELATED DOMAIN-CONTAINING PROTEIN"/>
    <property type="match status" value="1"/>
</dbReference>
<protein>
    <submittedName>
        <fullName evidence="2">Beta-lactamase family protein</fullName>
    </submittedName>
</protein>
<dbReference type="PANTHER" id="PTHR46825">
    <property type="entry name" value="D-ALANYL-D-ALANINE-CARBOXYPEPTIDASE/ENDOPEPTIDASE AMPH"/>
    <property type="match status" value="1"/>
</dbReference>
<dbReference type="InterPro" id="IPR001466">
    <property type="entry name" value="Beta-lactam-related"/>
</dbReference>
<organism evidence="2 3">
    <name type="scientific">SAR92 clade bacterium H455</name>
    <dbReference type="NCBI Taxonomy" id="2974818"/>
    <lineage>
        <taxon>Bacteria</taxon>
        <taxon>Pseudomonadati</taxon>
        <taxon>Pseudomonadota</taxon>
        <taxon>Gammaproteobacteria</taxon>
        <taxon>Cellvibrionales</taxon>
        <taxon>Porticoccaceae</taxon>
        <taxon>SAR92 clade</taxon>
    </lineage>
</organism>
<reference evidence="2" key="1">
    <citation type="submission" date="2022-08" db="EMBL/GenBank/DDBJ databases">
        <title>Catabolic pathway analysis in culturable SAR92 clade bacteria reveals their overlooked roles in DMSP degradation in coastal seas.</title>
        <authorList>
            <person name="He X."/>
            <person name="Zhang X."/>
            <person name="Zhang Y."/>
        </authorList>
    </citation>
    <scope>NUCLEOTIDE SEQUENCE</scope>
    <source>
        <strain evidence="2">H455</strain>
    </source>
</reference>
<accession>A0ABY5TLB8</accession>
<dbReference type="SUPFAM" id="SSF56601">
    <property type="entry name" value="beta-lactamase/transpeptidase-like"/>
    <property type="match status" value="1"/>
</dbReference>
<dbReference type="EMBL" id="CP103416">
    <property type="protein sequence ID" value="UVW34155.1"/>
    <property type="molecule type" value="Genomic_DNA"/>
</dbReference>
<evidence type="ECO:0000313" key="2">
    <source>
        <dbReference type="EMBL" id="UVW34155.1"/>
    </source>
</evidence>
<feature type="domain" description="Beta-lactamase-related" evidence="1">
    <location>
        <begin position="15"/>
        <end position="340"/>
    </location>
</feature>
<name>A0ABY5TLB8_9GAMM</name>
<dbReference type="Pfam" id="PF00144">
    <property type="entry name" value="Beta-lactamase"/>
    <property type="match status" value="1"/>
</dbReference>
<dbReference type="InterPro" id="IPR012338">
    <property type="entry name" value="Beta-lactam/transpept-like"/>
</dbReference>
<evidence type="ECO:0000259" key="1">
    <source>
        <dbReference type="Pfam" id="PF00144"/>
    </source>
</evidence>
<gene>
    <name evidence="2" type="ORF">NYF23_08960</name>
</gene>
<sequence length="459" mass="49897">MPSSNILADLQTYADQAIVKHNIPAMSVAIWKDGVLTQAAAGCLNLNTGVEATTDSIFQIGSITKVMTTCLVMQLVDEGKVNLDKPVVHYLRDFMIADAEATQAITVRQLLNHTNGIAGDYFPDDEGHQGNLIARFVDRCSFLPLMHPVGEMYSYSNAAFCVAGRLVEVVRGISWFQAMKEYLFEPLGMDHSIADPKDMIRFRTAMGHIFDGEDTDRWVLPERAYLSLGQAPVGSTPAMTAENLIRFARAHLEGGVNQQGESWLSSESVKQMQVPQIELPKASQLSAKQAGLGWGMSSYHAGNIKTIGHGGGTLGFLSMLQVIPEQNAAFAILTNGVRPSAIGGLTADLLSAVTGLDLKEPEPASITPTADLEQIVGDYECLDTLIKVTSTNGKLMANILYKLDPLPPLDIELRHVEDLSFAAYNSKGERCLAIAFLKPDESGVPQYVFNGGRLNRRIN</sequence>
<keyword evidence="3" id="KW-1185">Reference proteome</keyword>